<evidence type="ECO:0000313" key="3">
    <source>
        <dbReference type="Proteomes" id="UP000721415"/>
    </source>
</evidence>
<dbReference type="RefSeq" id="WP_197116078.1">
    <property type="nucleotide sequence ID" value="NZ_JACBXQ010000006.1"/>
</dbReference>
<dbReference type="PANTHER" id="PTHR30354:SF23">
    <property type="entry name" value="GNTP FAMILY PERMEASE"/>
    <property type="match status" value="1"/>
</dbReference>
<feature type="transmembrane region" description="Helical" evidence="1">
    <location>
        <begin position="396"/>
        <end position="418"/>
    </location>
</feature>
<comment type="caution">
    <text evidence="2">The sequence shown here is derived from an EMBL/GenBank/DDBJ whole genome shotgun (WGS) entry which is preliminary data.</text>
</comment>
<evidence type="ECO:0000313" key="2">
    <source>
        <dbReference type="EMBL" id="MBG9987165.1"/>
    </source>
</evidence>
<reference evidence="2 3" key="1">
    <citation type="submission" date="2020-07" db="EMBL/GenBank/DDBJ databases">
        <title>Facklamia lactis sp. nov., isolated from raw milk.</title>
        <authorList>
            <person name="Doll E.V."/>
            <person name="Huptas C."/>
            <person name="Staib L."/>
            <person name="Wenning M."/>
            <person name="Scherer S."/>
        </authorList>
    </citation>
    <scope>NUCLEOTIDE SEQUENCE [LARGE SCALE GENOMIC DNA]</scope>
    <source>
        <strain evidence="2 3">DSM 111018</strain>
    </source>
</reference>
<feature type="transmembrane region" description="Helical" evidence="1">
    <location>
        <begin position="67"/>
        <end position="87"/>
    </location>
</feature>
<dbReference type="InterPro" id="IPR003474">
    <property type="entry name" value="Glcn_transporter"/>
</dbReference>
<feature type="transmembrane region" description="Helical" evidence="1">
    <location>
        <begin position="277"/>
        <end position="296"/>
    </location>
</feature>
<evidence type="ECO:0000256" key="1">
    <source>
        <dbReference type="SAM" id="Phobius"/>
    </source>
</evidence>
<dbReference type="EMBL" id="JACBXQ010000006">
    <property type="protein sequence ID" value="MBG9987165.1"/>
    <property type="molecule type" value="Genomic_DNA"/>
</dbReference>
<feature type="transmembrane region" description="Helical" evidence="1">
    <location>
        <begin position="6"/>
        <end position="22"/>
    </location>
</feature>
<keyword evidence="1" id="KW-1133">Transmembrane helix</keyword>
<dbReference type="PANTHER" id="PTHR30354">
    <property type="entry name" value="GNT FAMILY GLUCONATE TRANSPORTER"/>
    <property type="match status" value="1"/>
</dbReference>
<protein>
    <submittedName>
        <fullName evidence="2">GntP family permease</fullName>
    </submittedName>
</protein>
<name>A0ABS0LUM3_9LACT</name>
<accession>A0ABS0LUM3</accession>
<feature type="transmembrane region" description="Helical" evidence="1">
    <location>
        <begin position="247"/>
        <end position="265"/>
    </location>
</feature>
<keyword evidence="1" id="KW-0812">Transmembrane</keyword>
<keyword evidence="3" id="KW-1185">Reference proteome</keyword>
<organism evidence="2 3">
    <name type="scientific">Facklamia lactis</name>
    <dbReference type="NCBI Taxonomy" id="2749967"/>
    <lineage>
        <taxon>Bacteria</taxon>
        <taxon>Bacillati</taxon>
        <taxon>Bacillota</taxon>
        <taxon>Bacilli</taxon>
        <taxon>Lactobacillales</taxon>
        <taxon>Aerococcaceae</taxon>
        <taxon>Facklamia</taxon>
    </lineage>
</organism>
<sequence>MEVTVSALGAIIGLIISIILIFRKVPAFYSLFIGALAGGIIGGASLVETVTLMTEGAQGMVTSILRILAAGVLAGVLIQTGAAASIAQAIIKSLGKNRALLALSIATMILTFVGVFIDIAVITVAPIALEIGRELGYSRMSILLAMIGGGKSGNIMSPNPNAIAVSDGFGAPLTQVMLAGVLPAIIGLLVTAFLAKMVVNRGSKISLNIENEESHTELPLLWKSLSGPVIAILLLALRPIFNIVVDPMIALPLGGIVGLIILGQFKHMTKYIEYGLSKMIGVAIILLGTGLIAGVITNSNLGDLLVSSINSLGLPAYILAPLAGIFMSAATASTTSGSAVGSAVFGKTILASGVSPISGAAMLHAGATVLDHLPHGSFFHATAGSVTMDFKERLKLISFESLVGLSLTIVSTIIYGVLGL</sequence>
<feature type="transmembrane region" description="Helical" evidence="1">
    <location>
        <begin position="316"/>
        <end position="340"/>
    </location>
</feature>
<feature type="transmembrane region" description="Helical" evidence="1">
    <location>
        <begin position="29"/>
        <end position="47"/>
    </location>
</feature>
<keyword evidence="1" id="KW-0472">Membrane</keyword>
<feature type="transmembrane region" description="Helical" evidence="1">
    <location>
        <begin position="176"/>
        <end position="199"/>
    </location>
</feature>
<dbReference type="Proteomes" id="UP000721415">
    <property type="component" value="Unassembled WGS sequence"/>
</dbReference>
<proteinExistence type="predicted"/>
<feature type="transmembrane region" description="Helical" evidence="1">
    <location>
        <begin position="99"/>
        <end position="129"/>
    </location>
</feature>
<dbReference type="Pfam" id="PF02447">
    <property type="entry name" value="GntP_permease"/>
    <property type="match status" value="1"/>
</dbReference>
<gene>
    <name evidence="2" type="ORF">HZY91_09825</name>
</gene>